<dbReference type="GO" id="GO:0005886">
    <property type="term" value="C:plasma membrane"/>
    <property type="evidence" value="ECO:0007669"/>
    <property type="project" value="UniProtKB-SubCell"/>
</dbReference>
<dbReference type="InterPro" id="IPR002902">
    <property type="entry name" value="GNK2"/>
</dbReference>
<sequence length="307" mass="33788">MDAILKPVSLLSQILSLLLFLHLLLLPSVKSNADYNTLVYKICANQTFATNSLSQSLSSLFQELIPQSLHYKFFKSTAGDEDTVISGLYQCRGDLSNSECYDCVNTLHEISYTVCEEAESARVQLHGCYFLYEADGVYDESHKNEPLYKTCGETKEEPVGFDDMRNAAFVVMEIGVVDGNGFYEATFELVHVMAQCVGDLGGCDCGECVSNAALILQEECHSSDSGQVYLDRCFVSYTFNPANGILGESNQGKRNANNTGKLEAIVLGGAASLVFGFIFLKFIKSLSKKDDGIVEECFKFGLCLHFL</sequence>
<dbReference type="PROSITE" id="PS51473">
    <property type="entry name" value="GNK2"/>
    <property type="match status" value="2"/>
</dbReference>
<keyword evidence="13" id="KW-1185">Reference proteome</keyword>
<name>A0A1Q3CRY1_CEPFO</name>
<dbReference type="PANTHER" id="PTHR32080">
    <property type="entry name" value="ANTIFUNGAL PROTEIN GINKBILOBIN-2-LIKE"/>
    <property type="match status" value="1"/>
</dbReference>
<evidence type="ECO:0000256" key="1">
    <source>
        <dbReference type="ARBA" id="ARBA00004251"/>
    </source>
</evidence>
<evidence type="ECO:0000256" key="4">
    <source>
        <dbReference type="ARBA" id="ARBA00022737"/>
    </source>
</evidence>
<keyword evidence="9" id="KW-0812">Transmembrane</keyword>
<keyword evidence="9" id="KW-1133">Transmembrane helix</keyword>
<dbReference type="PANTHER" id="PTHR32080:SF6">
    <property type="entry name" value="PLASMODESMATA-LOCATED PROTEIN 4"/>
    <property type="match status" value="1"/>
</dbReference>
<dbReference type="GO" id="GO:0046739">
    <property type="term" value="P:transport of virus in multicellular host"/>
    <property type="evidence" value="ECO:0007669"/>
    <property type="project" value="TreeGrafter"/>
</dbReference>
<feature type="signal peptide" evidence="10">
    <location>
        <begin position="1"/>
        <end position="33"/>
    </location>
</feature>
<feature type="domain" description="Gnk2-homologous" evidence="11">
    <location>
        <begin position="143"/>
        <end position="242"/>
    </location>
</feature>
<comment type="subcellular location">
    <subcellularLocation>
        <location evidence="7">Cell junction</location>
        <location evidence="7">Plasmodesma</location>
    </subcellularLocation>
    <subcellularLocation>
        <location evidence="1">Cell membrane</location>
        <topology evidence="1">Single-pass type I membrane protein</topology>
    </subcellularLocation>
</comment>
<evidence type="ECO:0000313" key="13">
    <source>
        <dbReference type="Proteomes" id="UP000187406"/>
    </source>
</evidence>
<dbReference type="Pfam" id="PF01657">
    <property type="entry name" value="Stress-antifung"/>
    <property type="match status" value="2"/>
</dbReference>
<dbReference type="OrthoDB" id="1715309at2759"/>
<feature type="transmembrane region" description="Helical" evidence="9">
    <location>
        <begin position="264"/>
        <end position="283"/>
    </location>
</feature>
<keyword evidence="4" id="KW-0677">Repeat</keyword>
<keyword evidence="3 10" id="KW-0732">Signal</keyword>
<evidence type="ECO:0000256" key="3">
    <source>
        <dbReference type="ARBA" id="ARBA00022729"/>
    </source>
</evidence>
<comment type="similarity">
    <text evidence="8">Belongs to the cysteine-rich repeat secretory protein family. Plasmodesmata-located proteins (PDLD) subfamily.</text>
</comment>
<dbReference type="STRING" id="3775.A0A1Q3CRY1"/>
<evidence type="ECO:0000256" key="2">
    <source>
        <dbReference type="ARBA" id="ARBA00022581"/>
    </source>
</evidence>
<dbReference type="InterPro" id="IPR051378">
    <property type="entry name" value="Cell2Cell_Antifungal"/>
</dbReference>
<dbReference type="CDD" id="cd23509">
    <property type="entry name" value="Gnk2-like"/>
    <property type="match status" value="2"/>
</dbReference>
<feature type="domain" description="Gnk2-homologous" evidence="11">
    <location>
        <begin position="35"/>
        <end position="137"/>
    </location>
</feature>
<dbReference type="EMBL" id="BDDD01002772">
    <property type="protein sequence ID" value="GAV83006.1"/>
    <property type="molecule type" value="Genomic_DNA"/>
</dbReference>
<dbReference type="Gene3D" id="3.30.430.20">
    <property type="entry name" value="Gnk2 domain, C-X8-C-X2-C motif"/>
    <property type="match status" value="2"/>
</dbReference>
<gene>
    <name evidence="12" type="ORF">CFOL_v3_26457</name>
</gene>
<comment type="caution">
    <text evidence="12">The sequence shown here is derived from an EMBL/GenBank/DDBJ whole genome shotgun (WGS) entry which is preliminary data.</text>
</comment>
<evidence type="ECO:0000313" key="12">
    <source>
        <dbReference type="EMBL" id="GAV83006.1"/>
    </source>
</evidence>
<reference evidence="13" key="1">
    <citation type="submission" date="2016-04" db="EMBL/GenBank/DDBJ databases">
        <title>Cephalotus genome sequencing.</title>
        <authorList>
            <person name="Fukushima K."/>
            <person name="Hasebe M."/>
            <person name="Fang X."/>
        </authorList>
    </citation>
    <scope>NUCLEOTIDE SEQUENCE [LARGE SCALE GENOMIC DNA]</scope>
    <source>
        <strain evidence="13">cv. St1</strain>
    </source>
</reference>
<organism evidence="12 13">
    <name type="scientific">Cephalotus follicularis</name>
    <name type="common">Albany pitcher plant</name>
    <dbReference type="NCBI Taxonomy" id="3775"/>
    <lineage>
        <taxon>Eukaryota</taxon>
        <taxon>Viridiplantae</taxon>
        <taxon>Streptophyta</taxon>
        <taxon>Embryophyta</taxon>
        <taxon>Tracheophyta</taxon>
        <taxon>Spermatophyta</taxon>
        <taxon>Magnoliopsida</taxon>
        <taxon>eudicotyledons</taxon>
        <taxon>Gunneridae</taxon>
        <taxon>Pentapetalae</taxon>
        <taxon>rosids</taxon>
        <taxon>fabids</taxon>
        <taxon>Oxalidales</taxon>
        <taxon>Cephalotaceae</taxon>
        <taxon>Cephalotus</taxon>
    </lineage>
</organism>
<evidence type="ECO:0000256" key="6">
    <source>
        <dbReference type="ARBA" id="ARBA00023157"/>
    </source>
</evidence>
<evidence type="ECO:0000256" key="8">
    <source>
        <dbReference type="ARBA" id="ARBA00038393"/>
    </source>
</evidence>
<dbReference type="GO" id="GO:0009506">
    <property type="term" value="C:plasmodesma"/>
    <property type="evidence" value="ECO:0007669"/>
    <property type="project" value="UniProtKB-SubCell"/>
</dbReference>
<keyword evidence="6" id="KW-1015">Disulfide bond</keyword>
<feature type="chain" id="PRO_5010180895" evidence="10">
    <location>
        <begin position="34"/>
        <end position="307"/>
    </location>
</feature>
<dbReference type="InterPro" id="IPR038408">
    <property type="entry name" value="GNK2_sf"/>
</dbReference>
<evidence type="ECO:0000256" key="5">
    <source>
        <dbReference type="ARBA" id="ARBA00022949"/>
    </source>
</evidence>
<evidence type="ECO:0000256" key="7">
    <source>
        <dbReference type="ARBA" id="ARBA00024184"/>
    </source>
</evidence>
<evidence type="ECO:0000256" key="10">
    <source>
        <dbReference type="SAM" id="SignalP"/>
    </source>
</evidence>
<dbReference type="AlphaFoldDB" id="A0A1Q3CRY1"/>
<keyword evidence="9" id="KW-0472">Membrane</keyword>
<protein>
    <submittedName>
        <fullName evidence="12">Stress-antifung domain-containing protein</fullName>
    </submittedName>
</protein>
<keyword evidence="5" id="KW-0965">Cell junction</keyword>
<evidence type="ECO:0000259" key="11">
    <source>
        <dbReference type="PROSITE" id="PS51473"/>
    </source>
</evidence>
<keyword evidence="2" id="KW-0945">Host-virus interaction</keyword>
<dbReference type="Proteomes" id="UP000187406">
    <property type="component" value="Unassembled WGS sequence"/>
</dbReference>
<accession>A0A1Q3CRY1</accession>
<proteinExistence type="inferred from homology"/>
<dbReference type="InParanoid" id="A0A1Q3CRY1"/>
<dbReference type="GO" id="GO:0010497">
    <property type="term" value="P:plasmodesmata-mediated intercellular transport"/>
    <property type="evidence" value="ECO:0007669"/>
    <property type="project" value="TreeGrafter"/>
</dbReference>
<evidence type="ECO:0000256" key="9">
    <source>
        <dbReference type="SAM" id="Phobius"/>
    </source>
</evidence>